<reference evidence="3" key="3">
    <citation type="submission" date="2025-09" db="UniProtKB">
        <authorList>
            <consortium name="Ensembl"/>
        </authorList>
    </citation>
    <scope>IDENTIFICATION</scope>
</reference>
<feature type="compositionally biased region" description="Low complexity" evidence="2">
    <location>
        <begin position="1602"/>
        <end position="1621"/>
    </location>
</feature>
<feature type="coiled-coil region" evidence="1">
    <location>
        <begin position="1444"/>
        <end position="1492"/>
    </location>
</feature>
<keyword evidence="1" id="KW-0175">Coiled coil</keyword>
<evidence type="ECO:0000256" key="2">
    <source>
        <dbReference type="SAM" id="MobiDB-lite"/>
    </source>
</evidence>
<dbReference type="STRING" id="42514.ENSPNAP00000035391"/>
<dbReference type="PANTHER" id="PTHR15347:SF1">
    <property type="entry name" value="SPERM-ASSOCIATED ANTIGEN 5"/>
    <property type="match status" value="1"/>
</dbReference>
<keyword evidence="4" id="KW-1185">Reference proteome</keyword>
<sequence>MAARGQQPLMRPDRAPLRDVQNEEKQKTAGVKAALLGHKNPAREVENVSPFSGPKADGTFITSISSNRSEEGAVGNVTLKSFLCAGGEVEISEGSEMSDESILVRALMLEDGPQTLNNTTVTYPDSNEAVLSNREHVDHPYCTHPSDEPSCANMMQDGKLNGADEVCSVNRAASLKNADISEVSSQEMKSSTNEQADITFKSFTCPGGEIEVADGLIMQDSIMLDDMPLEGPSQSFRDESEISEDHAKLLVSPCHHVDHPYCHYEVDSSASRGDDCICTSVENLDAVVSNAELDNLSSADTSMALSQLVEEPGDLTFRSLTFPGAEVEIENTHDMSVISMLMNNLTLDGYLQPFSCSFSEHDGENNAALTSNSEHADHLYCCVEDADVCGDGSTNPLVPDPIICESKAHSSSQLSSTGLLESSETAAQVMSSLGTDGSPSLKPRLALPISENSLVLEELIASIEKSDWSHNLLHHCENNLDSKVNSDVIHYQGDLDQQSTSNHEENKAKEDLTAMNGLLMHDHDHVDVLSEIGQFSSDNEDLFSDVGEHAKSYSSQANISTSVENSGRESVNVDAQIQPLSLQHHCSENEVESSKVLQCQENNQQCLPGNKENNASDDSPALSGILSEVGNIDNSAENFEAKSAQIQSSLLNCNEAKVESSKVLVPQDDIVHQTKPNEPKGDLTAIAGPFTHPSVEVQSDLSVSRSSSEKEANSPSKFSYPQANVSMLGQNTASSFNKRNFGIKAESRNVNDQSQHTSLLNSNKEDEVGDSSKGLQGQDNINQQTLSDNEEKNVLAQNVESYSQAAVGMSAGNFRAECGDVGAQNMPAQHNDVDLEASVVQDSALGLSGIHSGSEILRAESVHECHTDAMPLHTQLWSALTLCDPSTPRNAALGRSVLQGHVEGNLESRLWPELPESPIPPPQLNSTTLPQALTPLHPRKPREARIKAAMMPNEKAPVVDFSTMSKGPLQQQLRQMAELLILASGKIAAPSTPAPVQHHTAEMATTPVQHRSAAVWTTPVLTAERSVNTSAQVELVKETEVSDACTSTDSLLWSVSPSSLQSLSRPELEQKLLSTLIMVEVLSQQLSSAKSHTGGTGPAPSELRDRLVQTEHTQLSQMGPYKELYVSAVERIHVLEEDQDTLQSLYQAMQQTRNTMTAVKTDTEEALGSLKQIESIVNEDLEILCKQMSEVKALYGRCMGALKRMEEKCKACLQERDGMRRGMEEAVQEKETVLRVLEQLRAHHSAQVSDLQRSLGSQQELTTALTHTYPQLVELNRSYVESLSAASALLREKLDDDEHLSAELHKAHWLLQKTNPVLQKLQQRASAAVEQSQLFQTERDIAVEEKAQMEVELEQAHAGLQTAEQQIADLNTQITIMNSEMTVLREQLSEVEEERAQLQRKSTELSATVSSSLASYAFLEQALASETNKLQRSLHETQESIDRADGLQADLEVSQRRVEELEEVLAQRDTLLTELHEEAENQRLQLRRLTQIQAELSSAREMGDFLQAENELTREQLTESEGLLRSHLQGLRERNLECEDLRLTLQQLRVERSSLQEELDSTRDKARVMLLEQGEQLAQATLDVSLLQHRVRCLTSSTHAAATAKSTEAPGQDELQQQLQPPRQPCGSFVSSVMLALTEEPEADAAPDPAAVCPAEEESTMEGIGSKSSAFTRLPPTALQHADENSQSTTLVELLASLGDSMSELQSAIEQLKQHKDSELNSLQSNIRGLQEALQVEFDRHRVEEAELRQQVGRLKAQAEKDTQVLQQKTQDEKALRKLCRELEENMEAAQKQRAENSELRREGAELRRALQQSQVEVQALRAELTQLSDQSTTSTKELDDRIRLLKEVEKLKAKLMEVEESRAKLLERAKRHQMVHAMNQSKLERELHLLDDMIETARKTLSTVPEVVKNCPELQKLVEFLG</sequence>
<feature type="coiled-coil region" evidence="1">
    <location>
        <begin position="1766"/>
        <end position="1869"/>
    </location>
</feature>
<dbReference type="GO" id="GO:0051301">
    <property type="term" value="P:cell division"/>
    <property type="evidence" value="ECO:0007669"/>
    <property type="project" value="InterPro"/>
</dbReference>
<dbReference type="Ensembl" id="ENSPNAT00000028317.2">
    <property type="protein sequence ID" value="ENSPNAP00000035391.1"/>
    <property type="gene ID" value="ENSPNAG00000025339.2"/>
</dbReference>
<dbReference type="PANTHER" id="PTHR15347">
    <property type="entry name" value="SPERM-ASSOCIATED ANTIGEN 5"/>
    <property type="match status" value="1"/>
</dbReference>
<feature type="coiled-coil region" evidence="1">
    <location>
        <begin position="1346"/>
        <end position="1408"/>
    </location>
</feature>
<feature type="region of interest" description="Disordered" evidence="2">
    <location>
        <begin position="1602"/>
        <end position="1623"/>
    </location>
</feature>
<dbReference type="InterPro" id="IPR028728">
    <property type="entry name" value="Astrin"/>
</dbReference>
<dbReference type="OrthoDB" id="5972338at2759"/>
<feature type="coiled-coil region" evidence="1">
    <location>
        <begin position="1531"/>
        <end position="1565"/>
    </location>
</feature>
<feature type="compositionally biased region" description="Polar residues" evidence="2">
    <location>
        <begin position="748"/>
        <end position="762"/>
    </location>
</feature>
<dbReference type="GeneID" id="108439949"/>
<feature type="region of interest" description="Disordered" evidence="2">
    <location>
        <begin position="746"/>
        <end position="780"/>
    </location>
</feature>
<reference evidence="3" key="2">
    <citation type="submission" date="2025-08" db="UniProtKB">
        <authorList>
            <consortium name="Ensembl"/>
        </authorList>
    </citation>
    <scope>IDENTIFICATION</scope>
</reference>
<feature type="coiled-coil region" evidence="1">
    <location>
        <begin position="1695"/>
        <end position="1733"/>
    </location>
</feature>
<proteinExistence type="predicted"/>
<evidence type="ECO:0000256" key="1">
    <source>
        <dbReference type="SAM" id="Coils"/>
    </source>
</evidence>
<evidence type="ECO:0008006" key="5">
    <source>
        <dbReference type="Google" id="ProtNLM"/>
    </source>
</evidence>
<evidence type="ECO:0000313" key="3">
    <source>
        <dbReference type="Ensembl" id="ENSPNAP00000035391.1"/>
    </source>
</evidence>
<name>A0A3B4EJK4_PYGNA</name>
<feature type="compositionally biased region" description="Basic and acidic residues" evidence="2">
    <location>
        <begin position="11"/>
        <end position="27"/>
    </location>
</feature>
<dbReference type="CTD" id="10615"/>
<protein>
    <recommendedName>
        <fullName evidence="5">Sperm-associated antigen 5</fullName>
    </recommendedName>
</protein>
<feature type="region of interest" description="Disordered" evidence="2">
    <location>
        <begin position="1"/>
        <end position="28"/>
    </location>
</feature>
<reference evidence="3 4" key="1">
    <citation type="submission" date="2020-10" db="EMBL/GenBank/DDBJ databases">
        <title>Pygocentrus nattereri (red-bellied piranha) genome, fPygNat1, primary haplotype.</title>
        <authorList>
            <person name="Myers G."/>
            <person name="Meyer A."/>
            <person name="Karagic N."/>
            <person name="Pippel M."/>
            <person name="Winkler S."/>
            <person name="Tracey A."/>
            <person name="Wood J."/>
            <person name="Formenti G."/>
            <person name="Howe K."/>
            <person name="Fedrigo O."/>
            <person name="Jarvis E.D."/>
        </authorList>
    </citation>
    <scope>NUCLEOTIDE SEQUENCE [LARGE SCALE GENOMIC DNA]</scope>
</reference>
<evidence type="ECO:0000313" key="4">
    <source>
        <dbReference type="Proteomes" id="UP001501920"/>
    </source>
</evidence>
<feature type="compositionally biased region" description="Basic and acidic residues" evidence="2">
    <location>
        <begin position="669"/>
        <end position="681"/>
    </location>
</feature>
<accession>A0A3B4EJK4</accession>
<dbReference type="RefSeq" id="XP_017574106.1">
    <property type="nucleotide sequence ID" value="XM_017718617.2"/>
</dbReference>
<feature type="region of interest" description="Disordered" evidence="2">
    <location>
        <begin position="668"/>
        <end position="723"/>
    </location>
</feature>
<dbReference type="GO" id="GO:0051988">
    <property type="term" value="P:regulation of attachment of spindle microtubules to kinetochore"/>
    <property type="evidence" value="ECO:0007669"/>
    <property type="project" value="InterPro"/>
</dbReference>
<dbReference type="Proteomes" id="UP001501920">
    <property type="component" value="Chromosome 5"/>
</dbReference>
<organism evidence="3 4">
    <name type="scientific">Pygocentrus nattereri</name>
    <name type="common">Red-bellied piranha</name>
    <dbReference type="NCBI Taxonomy" id="42514"/>
    <lineage>
        <taxon>Eukaryota</taxon>
        <taxon>Metazoa</taxon>
        <taxon>Chordata</taxon>
        <taxon>Craniata</taxon>
        <taxon>Vertebrata</taxon>
        <taxon>Euteleostomi</taxon>
        <taxon>Actinopterygii</taxon>
        <taxon>Neopterygii</taxon>
        <taxon>Teleostei</taxon>
        <taxon>Ostariophysi</taxon>
        <taxon>Characiformes</taxon>
        <taxon>Characoidei</taxon>
        <taxon>Pygocentrus</taxon>
    </lineage>
</organism>
<dbReference type="GeneTree" id="ENSGT00400000022377"/>